<dbReference type="Proteomes" id="UP000187209">
    <property type="component" value="Unassembled WGS sequence"/>
</dbReference>
<comment type="caution">
    <text evidence="3">The sequence shown here is derived from an EMBL/GenBank/DDBJ whole genome shotgun (WGS) entry which is preliminary data.</text>
</comment>
<proteinExistence type="predicted"/>
<protein>
    <submittedName>
        <fullName evidence="3">Uncharacterized protein</fullName>
    </submittedName>
</protein>
<evidence type="ECO:0000256" key="1">
    <source>
        <dbReference type="SAM" id="Coils"/>
    </source>
</evidence>
<sequence>MSEENARKRFNIFKKKQATPDEGSDTFDESSFSFELKSNNLNTCIIEANATMKKGKNIGMPLPLKCTWYRATDEKEFVTIEGITGAFYQPNADDIGCKICVHAVPVSEVQEYTGMPAFSEVGPIQIDPEIQSQVQDFLAKNYATFVLSLNQADKGPGSFKSVHLVIENGTLSATNAENEQVFNFNLSLDEIKIIINYKSHSSFAICGKNFKYDFNANRSYERDLVTICIRMFTSKAQSTGSTEILLKNQQLSQRLFEANKNYEQCLITIKGLEEEAEIKLNELHYYQSHYHELEKDFRELKESQQKIIQQNENYGSEMVFLRKDLMLYKEQCALLEKKVNDLLLEEEKSKILLSNLHEELTSLIKSMSCSTCKIDERLYMIIDTITGEKSSRHHSSKASSYFSQQEETQEASEKDKFEDIDYYKNQLKQLKDEFSEILNKCEAEKNFYKRKAESLATENDKLLSKLGKNPKDISEFAAEKTAFEEQKLKLIKEVEESKKRINELENMIKINKRKLDDEIERSFELRKIIQNKGSNSNADYQRIVNSLTQTLTDRDEELRQQKKLNKDFMNRIAQLEALLSVITEKS</sequence>
<dbReference type="OrthoDB" id="313557at2759"/>
<feature type="region of interest" description="Disordered" evidence="2">
    <location>
        <begin position="1"/>
        <end position="26"/>
    </location>
</feature>
<feature type="coiled-coil region" evidence="1">
    <location>
        <begin position="255"/>
        <end position="345"/>
    </location>
</feature>
<feature type="coiled-coil region" evidence="1">
    <location>
        <begin position="420"/>
        <end position="521"/>
    </location>
</feature>
<evidence type="ECO:0000256" key="2">
    <source>
        <dbReference type="SAM" id="MobiDB-lite"/>
    </source>
</evidence>
<feature type="region of interest" description="Disordered" evidence="2">
    <location>
        <begin position="391"/>
        <end position="414"/>
    </location>
</feature>
<dbReference type="AlphaFoldDB" id="A0A1R2BTE4"/>
<organism evidence="3 4">
    <name type="scientific">Stentor coeruleus</name>
    <dbReference type="NCBI Taxonomy" id="5963"/>
    <lineage>
        <taxon>Eukaryota</taxon>
        <taxon>Sar</taxon>
        <taxon>Alveolata</taxon>
        <taxon>Ciliophora</taxon>
        <taxon>Postciliodesmatophora</taxon>
        <taxon>Heterotrichea</taxon>
        <taxon>Heterotrichida</taxon>
        <taxon>Stentoridae</taxon>
        <taxon>Stentor</taxon>
    </lineage>
</organism>
<feature type="coiled-coil region" evidence="1">
    <location>
        <begin position="558"/>
        <end position="585"/>
    </location>
</feature>
<keyword evidence="4" id="KW-1185">Reference proteome</keyword>
<feature type="compositionally biased region" description="Basic residues" evidence="2">
    <location>
        <begin position="8"/>
        <end position="17"/>
    </location>
</feature>
<name>A0A1R2BTE4_9CILI</name>
<reference evidence="3 4" key="1">
    <citation type="submission" date="2016-11" db="EMBL/GenBank/DDBJ databases">
        <title>The macronuclear genome of Stentor coeruleus: a giant cell with tiny introns.</title>
        <authorList>
            <person name="Slabodnick M."/>
            <person name="Ruby J.G."/>
            <person name="Reiff S.B."/>
            <person name="Swart E.C."/>
            <person name="Gosai S."/>
            <person name="Prabakaran S."/>
            <person name="Witkowska E."/>
            <person name="Larue G.E."/>
            <person name="Fisher S."/>
            <person name="Freeman R.M."/>
            <person name="Gunawardena J."/>
            <person name="Chu W."/>
            <person name="Stover N.A."/>
            <person name="Gregory B.D."/>
            <person name="Nowacki M."/>
            <person name="Derisi J."/>
            <person name="Roy S.W."/>
            <person name="Marshall W.F."/>
            <person name="Sood P."/>
        </authorList>
    </citation>
    <scope>NUCLEOTIDE SEQUENCE [LARGE SCALE GENOMIC DNA]</scope>
    <source>
        <strain evidence="3">WM001</strain>
    </source>
</reference>
<evidence type="ECO:0000313" key="3">
    <source>
        <dbReference type="EMBL" id="OMJ79855.1"/>
    </source>
</evidence>
<accession>A0A1R2BTE4</accession>
<keyword evidence="1" id="KW-0175">Coiled coil</keyword>
<dbReference type="EMBL" id="MPUH01000451">
    <property type="protein sequence ID" value="OMJ79855.1"/>
    <property type="molecule type" value="Genomic_DNA"/>
</dbReference>
<gene>
    <name evidence="3" type="ORF">SteCoe_20056</name>
</gene>
<evidence type="ECO:0000313" key="4">
    <source>
        <dbReference type="Proteomes" id="UP000187209"/>
    </source>
</evidence>